<gene>
    <name evidence="2" type="ORF">S01H4_34768</name>
</gene>
<dbReference type="AlphaFoldDB" id="X0ZYS7"/>
<comment type="caution">
    <text evidence="2">The sequence shown here is derived from an EMBL/GenBank/DDBJ whole genome shotgun (WGS) entry which is preliminary data.</text>
</comment>
<dbReference type="SUPFAM" id="SSF46955">
    <property type="entry name" value="Putative DNA-binding domain"/>
    <property type="match status" value="1"/>
</dbReference>
<organism evidence="2">
    <name type="scientific">marine sediment metagenome</name>
    <dbReference type="NCBI Taxonomy" id="412755"/>
    <lineage>
        <taxon>unclassified sequences</taxon>
        <taxon>metagenomes</taxon>
        <taxon>ecological metagenomes</taxon>
    </lineage>
</organism>
<proteinExistence type="predicted"/>
<protein>
    <recommendedName>
        <fullName evidence="1">Helix-turn-helix domain-containing protein</fullName>
    </recommendedName>
</protein>
<dbReference type="EMBL" id="BART01018414">
    <property type="protein sequence ID" value="GAG74990.1"/>
    <property type="molecule type" value="Genomic_DNA"/>
</dbReference>
<reference evidence="2" key="1">
    <citation type="journal article" date="2014" name="Front. Microbiol.">
        <title>High frequency of phylogenetically diverse reductive dehalogenase-homologous genes in deep subseafloor sedimentary metagenomes.</title>
        <authorList>
            <person name="Kawai M."/>
            <person name="Futagami T."/>
            <person name="Toyoda A."/>
            <person name="Takaki Y."/>
            <person name="Nishi S."/>
            <person name="Hori S."/>
            <person name="Arai W."/>
            <person name="Tsubouchi T."/>
            <person name="Morono Y."/>
            <person name="Uchiyama I."/>
            <person name="Ito T."/>
            <person name="Fujiyama A."/>
            <person name="Inagaki F."/>
            <person name="Takami H."/>
        </authorList>
    </citation>
    <scope>NUCLEOTIDE SEQUENCE</scope>
    <source>
        <strain evidence="2">Expedition CK06-06</strain>
    </source>
</reference>
<name>X0ZYS7_9ZZZZ</name>
<dbReference type="InterPro" id="IPR041657">
    <property type="entry name" value="HTH_17"/>
</dbReference>
<evidence type="ECO:0000259" key="1">
    <source>
        <dbReference type="Pfam" id="PF12728"/>
    </source>
</evidence>
<accession>X0ZYS7</accession>
<dbReference type="InterPro" id="IPR009061">
    <property type="entry name" value="DNA-bd_dom_put_sf"/>
</dbReference>
<feature type="domain" description="Helix-turn-helix" evidence="1">
    <location>
        <begin position="12"/>
        <end position="62"/>
    </location>
</feature>
<dbReference type="Pfam" id="PF12728">
    <property type="entry name" value="HTH_17"/>
    <property type="match status" value="1"/>
</dbReference>
<evidence type="ECO:0000313" key="2">
    <source>
        <dbReference type="EMBL" id="GAG74990.1"/>
    </source>
</evidence>
<sequence length="64" mass="7399">MQEPQRLEEAVLSEADLLELLGIDKGTLDDLRREKSFPAVRLTTRTRVYLAKDVLGWLEQRSKT</sequence>